<dbReference type="GO" id="GO:0005634">
    <property type="term" value="C:nucleus"/>
    <property type="evidence" value="ECO:0007669"/>
    <property type="project" value="TreeGrafter"/>
</dbReference>
<evidence type="ECO:0000256" key="2">
    <source>
        <dbReference type="ARBA" id="ARBA00022741"/>
    </source>
</evidence>
<accession>A0A9P7V4E9</accession>
<protein>
    <recommendedName>
        <fullName evidence="4">Protein kinase domain-containing protein</fullName>
    </recommendedName>
</protein>
<dbReference type="OrthoDB" id="413582at2759"/>
<evidence type="ECO:0000256" key="1">
    <source>
        <dbReference type="ARBA" id="ARBA00006485"/>
    </source>
</evidence>
<name>A0A9P7V4E9_9AGAR</name>
<dbReference type="Proteomes" id="UP001049176">
    <property type="component" value="Chromosome 1"/>
</dbReference>
<dbReference type="EMBL" id="CM032181">
    <property type="protein sequence ID" value="KAG7100164.1"/>
    <property type="molecule type" value="Genomic_DNA"/>
</dbReference>
<comment type="similarity">
    <text evidence="1">Belongs to the protein kinase superfamily. CMGC Ser/Thr protein kinase family. CDC2/CDKX subfamily.</text>
</comment>
<proteinExistence type="inferred from homology"/>
<dbReference type="InterPro" id="IPR050108">
    <property type="entry name" value="CDK"/>
</dbReference>
<gene>
    <name evidence="5" type="ORF">E1B28_001944</name>
</gene>
<keyword evidence="3" id="KW-0067">ATP-binding</keyword>
<dbReference type="InterPro" id="IPR008271">
    <property type="entry name" value="Ser/Thr_kinase_AS"/>
</dbReference>
<dbReference type="RefSeq" id="XP_043016634.1">
    <property type="nucleotide sequence ID" value="XM_043147920.1"/>
</dbReference>
<comment type="caution">
    <text evidence="5">The sequence shown here is derived from an EMBL/GenBank/DDBJ whole genome shotgun (WGS) entry which is preliminary data.</text>
</comment>
<sequence>MSSNDNQWVDNGDEEADYQVIAEGIASTVLRTLATFDDGEPQLVVVKTSTTIKKFAKEPHDIVKEARILKDLKHRNVVTILDVDNDIKEGSLSIWMYYISFSLGQLLDSPRLVPSVYPPNSTSSETYCRTRFEVVSRSIMRQLFSAITYIHDQNVAHRDIKPSNVLFTKTGCVYLIDFGIAWREGETENDKKADLWPEYRDDGKGMYFEVSTGPYRAPELIFGTRSYNPFAIDRWSLGCTLAEFFTPLTRDDNDDDERDYSYSSFRSTSSCTGYLRKSLFDGTRGEIGLAWSIFKLLGTPNETTWPGFKDLPDAERVEFAVAEPQPLTSSLPMSVPSVVDIIKRLLSYPPEQRLEAKLALEHQWFGQFPTLVPEDYPLDPGEDDRIVVIEDVRRTLGQLLADMCTEGG</sequence>
<dbReference type="Gene3D" id="1.10.510.10">
    <property type="entry name" value="Transferase(Phosphotransferase) domain 1"/>
    <property type="match status" value="1"/>
</dbReference>
<dbReference type="GO" id="GO:0005524">
    <property type="term" value="F:ATP binding"/>
    <property type="evidence" value="ECO:0007669"/>
    <property type="project" value="UniProtKB-KW"/>
</dbReference>
<dbReference type="SUPFAM" id="SSF56112">
    <property type="entry name" value="Protein kinase-like (PK-like)"/>
    <property type="match status" value="1"/>
</dbReference>
<dbReference type="Gene3D" id="3.30.200.20">
    <property type="entry name" value="Phosphorylase Kinase, domain 1"/>
    <property type="match status" value="1"/>
</dbReference>
<reference evidence="5" key="1">
    <citation type="journal article" date="2021" name="Genome Biol. Evol.">
        <title>The assembled and annotated genome of the fairy-ring fungus Marasmius oreades.</title>
        <authorList>
            <person name="Hiltunen M."/>
            <person name="Ament-Velasquez S.L."/>
            <person name="Johannesson H."/>
        </authorList>
    </citation>
    <scope>NUCLEOTIDE SEQUENCE</scope>
    <source>
        <strain evidence="5">03SP1</strain>
    </source>
</reference>
<dbReference type="GeneID" id="66071020"/>
<organism evidence="5 6">
    <name type="scientific">Marasmius oreades</name>
    <name type="common">fairy-ring Marasmius</name>
    <dbReference type="NCBI Taxonomy" id="181124"/>
    <lineage>
        <taxon>Eukaryota</taxon>
        <taxon>Fungi</taxon>
        <taxon>Dikarya</taxon>
        <taxon>Basidiomycota</taxon>
        <taxon>Agaricomycotina</taxon>
        <taxon>Agaricomycetes</taxon>
        <taxon>Agaricomycetidae</taxon>
        <taxon>Agaricales</taxon>
        <taxon>Marasmiineae</taxon>
        <taxon>Marasmiaceae</taxon>
        <taxon>Marasmius</taxon>
    </lineage>
</organism>
<evidence type="ECO:0000313" key="6">
    <source>
        <dbReference type="Proteomes" id="UP001049176"/>
    </source>
</evidence>
<dbReference type="SMART" id="SM00220">
    <property type="entry name" value="S_TKc"/>
    <property type="match status" value="1"/>
</dbReference>
<evidence type="ECO:0000313" key="5">
    <source>
        <dbReference type="EMBL" id="KAG7100164.1"/>
    </source>
</evidence>
<evidence type="ECO:0000259" key="4">
    <source>
        <dbReference type="PROSITE" id="PS50011"/>
    </source>
</evidence>
<dbReference type="InterPro" id="IPR011009">
    <property type="entry name" value="Kinase-like_dom_sf"/>
</dbReference>
<keyword evidence="2" id="KW-0547">Nucleotide-binding</keyword>
<dbReference type="PROSITE" id="PS00108">
    <property type="entry name" value="PROTEIN_KINASE_ST"/>
    <property type="match status" value="1"/>
</dbReference>
<dbReference type="InterPro" id="IPR000719">
    <property type="entry name" value="Prot_kinase_dom"/>
</dbReference>
<evidence type="ECO:0000256" key="3">
    <source>
        <dbReference type="ARBA" id="ARBA00022840"/>
    </source>
</evidence>
<dbReference type="Pfam" id="PF00069">
    <property type="entry name" value="Pkinase"/>
    <property type="match status" value="1"/>
</dbReference>
<dbReference type="PANTHER" id="PTHR24056">
    <property type="entry name" value="CELL DIVISION PROTEIN KINASE"/>
    <property type="match status" value="1"/>
</dbReference>
<dbReference type="KEGG" id="more:E1B28_001944"/>
<keyword evidence="6" id="KW-1185">Reference proteome</keyword>
<feature type="domain" description="Protein kinase" evidence="4">
    <location>
        <begin position="15"/>
        <end position="365"/>
    </location>
</feature>
<dbReference type="PROSITE" id="PS50011">
    <property type="entry name" value="PROTEIN_KINASE_DOM"/>
    <property type="match status" value="1"/>
</dbReference>
<dbReference type="GO" id="GO:0004674">
    <property type="term" value="F:protein serine/threonine kinase activity"/>
    <property type="evidence" value="ECO:0007669"/>
    <property type="project" value="TreeGrafter"/>
</dbReference>
<dbReference type="AlphaFoldDB" id="A0A9P7V4E9"/>